<dbReference type="Gene3D" id="1.10.10.10">
    <property type="entry name" value="Winged helix-like DNA-binding domain superfamily/Winged helix DNA-binding domain"/>
    <property type="match status" value="1"/>
</dbReference>
<accession>A0A1F6CFW9</accession>
<dbReference type="InterPro" id="IPR050239">
    <property type="entry name" value="Sigma-70_RNA_pol_init_factors"/>
</dbReference>
<dbReference type="CDD" id="cd06171">
    <property type="entry name" value="Sigma70_r4"/>
    <property type="match status" value="1"/>
</dbReference>
<feature type="domain" description="HTH HARE-type" evidence="2">
    <location>
        <begin position="219"/>
        <end position="281"/>
    </location>
</feature>
<dbReference type="SUPFAM" id="SSF88659">
    <property type="entry name" value="Sigma3 and sigma4 domains of RNA polymerase sigma factors"/>
    <property type="match status" value="1"/>
</dbReference>
<dbReference type="PANTHER" id="PTHR30603">
    <property type="entry name" value="RNA POLYMERASE SIGMA FACTOR RPO"/>
    <property type="match status" value="1"/>
</dbReference>
<evidence type="ECO:0000313" key="4">
    <source>
        <dbReference type="Proteomes" id="UP000178344"/>
    </source>
</evidence>
<name>A0A1F6CFW9_9BACT</name>
<dbReference type="PANTHER" id="PTHR30603:SF47">
    <property type="entry name" value="RNA POLYMERASE SIGMA FACTOR SIGD, CHLOROPLASTIC"/>
    <property type="match status" value="1"/>
</dbReference>
<dbReference type="InterPro" id="IPR013324">
    <property type="entry name" value="RNA_pol_sigma_r3/r4-like"/>
</dbReference>
<dbReference type="InterPro" id="IPR007630">
    <property type="entry name" value="RNA_pol_sigma70_r4"/>
</dbReference>
<dbReference type="GO" id="GO:0003700">
    <property type="term" value="F:DNA-binding transcription factor activity"/>
    <property type="evidence" value="ECO:0007669"/>
    <property type="project" value="InterPro"/>
</dbReference>
<dbReference type="Proteomes" id="UP000178344">
    <property type="component" value="Unassembled WGS sequence"/>
</dbReference>
<evidence type="ECO:0000256" key="1">
    <source>
        <dbReference type="ARBA" id="ARBA00023163"/>
    </source>
</evidence>
<dbReference type="InterPro" id="IPR036388">
    <property type="entry name" value="WH-like_DNA-bd_sf"/>
</dbReference>
<dbReference type="InterPro" id="IPR007759">
    <property type="entry name" value="Asxl_HARE-HTH"/>
</dbReference>
<dbReference type="InterPro" id="IPR000943">
    <property type="entry name" value="RNA_pol_sigma70"/>
</dbReference>
<keyword evidence="1" id="KW-0804">Transcription</keyword>
<reference evidence="3 4" key="1">
    <citation type="journal article" date="2016" name="Nat. Commun.">
        <title>Thousands of microbial genomes shed light on interconnected biogeochemical processes in an aquifer system.</title>
        <authorList>
            <person name="Anantharaman K."/>
            <person name="Brown C.T."/>
            <person name="Hug L.A."/>
            <person name="Sharon I."/>
            <person name="Castelle C.J."/>
            <person name="Probst A.J."/>
            <person name="Thomas B.C."/>
            <person name="Singh A."/>
            <person name="Wilkins M.J."/>
            <person name="Karaoz U."/>
            <person name="Brodie E.L."/>
            <person name="Williams K.H."/>
            <person name="Hubbard S.S."/>
            <person name="Banfield J.F."/>
        </authorList>
    </citation>
    <scope>NUCLEOTIDE SEQUENCE [LARGE SCALE GENOMIC DNA]</scope>
</reference>
<dbReference type="EMBL" id="MFKQ01000002">
    <property type="protein sequence ID" value="OGG47792.1"/>
    <property type="molecule type" value="Genomic_DNA"/>
</dbReference>
<dbReference type="PRINTS" id="PR00046">
    <property type="entry name" value="SIGMA70FCT"/>
</dbReference>
<dbReference type="Pfam" id="PF05066">
    <property type="entry name" value="HARE-HTH"/>
    <property type="match status" value="1"/>
</dbReference>
<dbReference type="Pfam" id="PF04545">
    <property type="entry name" value="Sigma70_r4"/>
    <property type="match status" value="1"/>
</dbReference>
<evidence type="ECO:0000313" key="3">
    <source>
        <dbReference type="EMBL" id="OGG47792.1"/>
    </source>
</evidence>
<dbReference type="InterPro" id="IPR038087">
    <property type="entry name" value="RNAP_delta_N_dom_sf"/>
</dbReference>
<proteinExistence type="predicted"/>
<gene>
    <name evidence="3" type="ORF">A2671_00955</name>
</gene>
<dbReference type="GO" id="GO:0006352">
    <property type="term" value="P:DNA-templated transcription initiation"/>
    <property type="evidence" value="ECO:0007669"/>
    <property type="project" value="InterPro"/>
</dbReference>
<dbReference type="AlphaFoldDB" id="A0A1F6CFW9"/>
<sequence length="343" mass="38985">MPTISSVKPKQVVKELLKALQPRVRDVVISRYGLGPKAEKMTLESIGEKYGITRERVRQIENYALNAIRKSPAFTKTKPAFDELTHMVDEFGGLVPEEAFLAESAGDLSTRNHIHFMLVLGDTFTKHKEDEEFYHRWNIDPVLAERVHKALSNLCSCLSETDVMTEAEIIETFLKELKDVSQKYKNETIIKRWLSLSKGIDKNPLGEWGAASSPNVRVKGIRDYAYLVIKRHGSPMHFTEVAKTITKLFGKKAHVATTHNELIKDQRFVLVGRGLYALKEWGYTTGVVKDVIKEVLKKNGPLTRDEIITKVRNERYVKDNTILVNLQDSSLFKRGADGRYALA</sequence>
<organism evidence="3 4">
    <name type="scientific">Candidatus Kaiserbacteria bacterium RIFCSPHIGHO2_01_FULL_49_13</name>
    <dbReference type="NCBI Taxonomy" id="1798477"/>
    <lineage>
        <taxon>Bacteria</taxon>
        <taxon>Candidatus Kaiseribacteriota</taxon>
    </lineage>
</organism>
<comment type="caution">
    <text evidence="3">The sequence shown here is derived from an EMBL/GenBank/DDBJ whole genome shotgun (WGS) entry which is preliminary data.</text>
</comment>
<evidence type="ECO:0000259" key="2">
    <source>
        <dbReference type="PROSITE" id="PS51913"/>
    </source>
</evidence>
<protein>
    <recommendedName>
        <fullName evidence="2">HTH HARE-type domain-containing protein</fullName>
    </recommendedName>
</protein>
<dbReference type="PROSITE" id="PS51913">
    <property type="entry name" value="HTH_HARE"/>
    <property type="match status" value="1"/>
</dbReference>
<dbReference type="Gene3D" id="1.10.10.1250">
    <property type="entry name" value="RNA polymerase, subunit delta, N-terminal domain"/>
    <property type="match status" value="1"/>
</dbReference>